<proteinExistence type="predicted"/>
<feature type="domain" description="Kazal-like" evidence="4">
    <location>
        <begin position="277"/>
        <end position="333"/>
    </location>
</feature>
<evidence type="ECO:0000259" key="4">
    <source>
        <dbReference type="PROSITE" id="PS51465"/>
    </source>
</evidence>
<dbReference type="PANTHER" id="PTHR10913">
    <property type="entry name" value="FOLLISTATIN-RELATED"/>
    <property type="match status" value="1"/>
</dbReference>
<organism evidence="5 6">
    <name type="scientific">Scylla paramamosain</name>
    <name type="common">Mud crab</name>
    <dbReference type="NCBI Taxonomy" id="85552"/>
    <lineage>
        <taxon>Eukaryota</taxon>
        <taxon>Metazoa</taxon>
        <taxon>Ecdysozoa</taxon>
        <taxon>Arthropoda</taxon>
        <taxon>Crustacea</taxon>
        <taxon>Multicrustacea</taxon>
        <taxon>Malacostraca</taxon>
        <taxon>Eumalacostraca</taxon>
        <taxon>Eucarida</taxon>
        <taxon>Decapoda</taxon>
        <taxon>Pleocyemata</taxon>
        <taxon>Brachyura</taxon>
        <taxon>Eubrachyura</taxon>
        <taxon>Portunoidea</taxon>
        <taxon>Portunidae</taxon>
        <taxon>Portuninae</taxon>
        <taxon>Scylla</taxon>
    </lineage>
</organism>
<feature type="domain" description="Kazal-like" evidence="4">
    <location>
        <begin position="19"/>
        <end position="68"/>
    </location>
</feature>
<dbReference type="InterPro" id="IPR036058">
    <property type="entry name" value="Kazal_dom_sf"/>
</dbReference>
<dbReference type="PANTHER" id="PTHR10913:SF45">
    <property type="entry name" value="FOLLISTATIN, ISOFORM A-RELATED"/>
    <property type="match status" value="1"/>
</dbReference>
<dbReference type="Proteomes" id="UP001487740">
    <property type="component" value="Unassembled WGS sequence"/>
</dbReference>
<dbReference type="SMART" id="SM00280">
    <property type="entry name" value="KAZAL"/>
    <property type="match status" value="6"/>
</dbReference>
<feature type="domain" description="Kazal-like" evidence="4">
    <location>
        <begin position="175"/>
        <end position="228"/>
    </location>
</feature>
<dbReference type="PROSITE" id="PS51465">
    <property type="entry name" value="KAZAL_2"/>
    <property type="match status" value="5"/>
</dbReference>
<gene>
    <name evidence="5" type="ORF">O3P69_007659</name>
</gene>
<keyword evidence="6" id="KW-1185">Reference proteome</keyword>
<evidence type="ECO:0000313" key="5">
    <source>
        <dbReference type="EMBL" id="KAK8404549.1"/>
    </source>
</evidence>
<comment type="caution">
    <text evidence="5">The sequence shown here is derived from an EMBL/GenBank/DDBJ whole genome shotgun (WGS) entry which is preliminary data.</text>
</comment>
<dbReference type="CDD" id="cd00104">
    <property type="entry name" value="KAZAL_FS"/>
    <property type="match status" value="4"/>
</dbReference>
<dbReference type="GO" id="GO:0030154">
    <property type="term" value="P:cell differentiation"/>
    <property type="evidence" value="ECO:0007669"/>
    <property type="project" value="TreeGrafter"/>
</dbReference>
<name>A0AAW0UWN9_SCYPA</name>
<dbReference type="Gene3D" id="3.30.60.30">
    <property type="match status" value="6"/>
</dbReference>
<dbReference type="Pfam" id="PF07648">
    <property type="entry name" value="Kazal_2"/>
    <property type="match status" value="6"/>
</dbReference>
<dbReference type="GO" id="GO:0005576">
    <property type="term" value="C:extracellular region"/>
    <property type="evidence" value="ECO:0007669"/>
    <property type="project" value="TreeGrafter"/>
</dbReference>
<accession>A0AAW0UWN9</accession>
<evidence type="ECO:0000256" key="1">
    <source>
        <dbReference type="ARBA" id="ARBA00022690"/>
    </source>
</evidence>
<dbReference type="AlphaFoldDB" id="A0AAW0UWN9"/>
<evidence type="ECO:0000256" key="2">
    <source>
        <dbReference type="ARBA" id="ARBA00022900"/>
    </source>
</evidence>
<dbReference type="EMBL" id="JARAKH010000004">
    <property type="protein sequence ID" value="KAK8404549.1"/>
    <property type="molecule type" value="Genomic_DNA"/>
</dbReference>
<keyword evidence="1" id="KW-0646">Protease inhibitor</keyword>
<evidence type="ECO:0000256" key="3">
    <source>
        <dbReference type="ARBA" id="ARBA00023157"/>
    </source>
</evidence>
<dbReference type="SUPFAM" id="SSF100895">
    <property type="entry name" value="Kazal-type serine protease inhibitors"/>
    <property type="match status" value="6"/>
</dbReference>
<dbReference type="InterPro" id="IPR050653">
    <property type="entry name" value="Prot_Inhib_GrowthFact_Antg"/>
</dbReference>
<reference evidence="5 6" key="1">
    <citation type="submission" date="2023-03" db="EMBL/GenBank/DDBJ databases">
        <title>High-quality genome of Scylla paramamosain provides insights in environmental adaptation.</title>
        <authorList>
            <person name="Zhang L."/>
        </authorList>
    </citation>
    <scope>NUCLEOTIDE SEQUENCE [LARGE SCALE GENOMIC DNA]</scope>
    <source>
        <strain evidence="5">LZ_2023a</strain>
        <tissue evidence="5">Muscle</tissue>
    </source>
</reference>
<sequence length="344" mass="38925">MRYRTCGQRVVSTLLKHCRTTKHCNDVCFYSFKAVCASDGRIYNNECQMKMRNCGRHIFKLPMGECRPQERMPGACPVSCGGEKYNPVCGSDGYLYDNECDMRRLTCGSRGAGAVYEVDMAKCEKRKKCAKIDCPSVPDPVCGTDSITYVNFCFLHQATCMRGVEMAHYGRCTVPSQEDSCPDECPETDDDDFPVCGSDGNAYLSYCEMKRRTCGQKVVPVALHHCEATKHCLTRCGKERRAVCASDNRIYTNACDMKARNCGKHVYQVPMHRCLVGFNFMRCYKICPPMFDPVCGTDGKTYSNECFLEMEKCRSRSLGRSLVSRVYDGRCGHPVPKPKLYMFR</sequence>
<evidence type="ECO:0000313" key="6">
    <source>
        <dbReference type="Proteomes" id="UP001487740"/>
    </source>
</evidence>
<feature type="domain" description="Kazal-like" evidence="4">
    <location>
        <begin position="70"/>
        <end position="107"/>
    </location>
</feature>
<keyword evidence="3" id="KW-1015">Disulfide bond</keyword>
<dbReference type="InterPro" id="IPR002350">
    <property type="entry name" value="Kazal_dom"/>
</dbReference>
<protein>
    <recommendedName>
        <fullName evidence="4">Kazal-like domain-containing protein</fullName>
    </recommendedName>
</protein>
<feature type="domain" description="Kazal-like" evidence="4">
    <location>
        <begin position="117"/>
        <end position="174"/>
    </location>
</feature>
<keyword evidence="2" id="KW-0722">Serine protease inhibitor</keyword>